<comment type="similarity">
    <text evidence="1 3">Belongs to the type-B carboxylesterase/lipase family.</text>
</comment>
<proteinExistence type="inferred from homology"/>
<name>A0ABW6KUD7_9ACTN</name>
<gene>
    <name evidence="6" type="ORF">ACFYNZ_13650</name>
</gene>
<organism evidence="6 7">
    <name type="scientific">Streptomyces kebangsaanensis</name>
    <dbReference type="NCBI Taxonomy" id="864058"/>
    <lineage>
        <taxon>Bacteria</taxon>
        <taxon>Bacillati</taxon>
        <taxon>Actinomycetota</taxon>
        <taxon>Actinomycetes</taxon>
        <taxon>Kitasatosporales</taxon>
        <taxon>Streptomycetaceae</taxon>
        <taxon>Streptomyces</taxon>
    </lineage>
</organism>
<keyword evidence="2 3" id="KW-0378">Hydrolase</keyword>
<protein>
    <recommendedName>
        <fullName evidence="3">Carboxylic ester hydrolase</fullName>
        <ecNumber evidence="3">3.1.1.-</ecNumber>
    </recommendedName>
</protein>
<dbReference type="RefSeq" id="WP_388346897.1">
    <property type="nucleotide sequence ID" value="NZ_JBIAFJ010000009.1"/>
</dbReference>
<evidence type="ECO:0000259" key="5">
    <source>
        <dbReference type="Pfam" id="PF00135"/>
    </source>
</evidence>
<evidence type="ECO:0000256" key="4">
    <source>
        <dbReference type="SAM" id="MobiDB-lite"/>
    </source>
</evidence>
<dbReference type="InterPro" id="IPR029058">
    <property type="entry name" value="AB_hydrolase_fold"/>
</dbReference>
<evidence type="ECO:0000256" key="2">
    <source>
        <dbReference type="ARBA" id="ARBA00022801"/>
    </source>
</evidence>
<sequence length="537" mass="57502">MTMSISSGAARQAPSPGRSPGGAGTVAGTTAGRVAGSREGEVTVFRGVPYARAPVGELRFASPRPPEPWSGVRDATRFSPAFVQSGPAPSSEDALYANVWTPGTAGRRPVMVYVHGGGWQVGAGSVPTFDGAWLAATGGIVVVNFNYRLGVFGWGLHEAYADPATGLTANWGLQDQIALLRWVRENAAAFGGDPDDITLCGTSAGGATAWQLALLPELRGTIRRLVAISAAHPWQPAFSLTPDDARVAHETIALRLGTDPRGLREVPAAVLHEEWMRFFSGDPDDRPVASGREYRGPVLDGRLVTAFPHDLPTPDVPVMTIYNSTEGSFFTDPLSPSFPPAPPAPTDDAGLREAVRGVLRKMTPVVGTPMVDACVDAYRRAAAAEGLADDPRSLWTEVWGDGLFRHRVVRLAERHAATGTTPQYVMEFSHPTRAPHFGTPHDATSKFLFGSHRLPPHAGQFGDGRLERRISRNFAELVSSFVRGGPPHSPDVPDWPVFAPDRPTTLVLGGEQVAAVAVTPKRRQLRFWDRSGLLPVP</sequence>
<dbReference type="Pfam" id="PF00135">
    <property type="entry name" value="COesterase"/>
    <property type="match status" value="1"/>
</dbReference>
<dbReference type="EMBL" id="JBIAFJ010000009">
    <property type="protein sequence ID" value="MFE9170550.1"/>
    <property type="molecule type" value="Genomic_DNA"/>
</dbReference>
<reference evidence="6 7" key="1">
    <citation type="submission" date="2024-10" db="EMBL/GenBank/DDBJ databases">
        <title>The Natural Products Discovery Center: Release of the First 8490 Sequenced Strains for Exploring Actinobacteria Biosynthetic Diversity.</title>
        <authorList>
            <person name="Kalkreuter E."/>
            <person name="Kautsar S.A."/>
            <person name="Yang D."/>
            <person name="Bader C.D."/>
            <person name="Teijaro C.N."/>
            <person name="Fluegel L."/>
            <person name="Davis C.M."/>
            <person name="Simpson J.R."/>
            <person name="Lauterbach L."/>
            <person name="Steele A.D."/>
            <person name="Gui C."/>
            <person name="Meng S."/>
            <person name="Li G."/>
            <person name="Viehrig K."/>
            <person name="Ye F."/>
            <person name="Su P."/>
            <person name="Kiefer A.F."/>
            <person name="Nichols A."/>
            <person name="Cepeda A.J."/>
            <person name="Yan W."/>
            <person name="Fan B."/>
            <person name="Jiang Y."/>
            <person name="Adhikari A."/>
            <person name="Zheng C.-J."/>
            <person name="Schuster L."/>
            <person name="Cowan T.M."/>
            <person name="Smanski M.J."/>
            <person name="Chevrette M.G."/>
            <person name="De Carvalho L.P.S."/>
            <person name="Shen B."/>
        </authorList>
    </citation>
    <scope>NUCLEOTIDE SEQUENCE [LARGE SCALE GENOMIC DNA]</scope>
    <source>
        <strain evidence="6 7">NPDC007147</strain>
    </source>
</reference>
<feature type="region of interest" description="Disordered" evidence="4">
    <location>
        <begin position="1"/>
        <end position="38"/>
    </location>
</feature>
<evidence type="ECO:0000313" key="7">
    <source>
        <dbReference type="Proteomes" id="UP001601197"/>
    </source>
</evidence>
<keyword evidence="7" id="KW-1185">Reference proteome</keyword>
<dbReference type="InterPro" id="IPR002018">
    <property type="entry name" value="CarbesteraseB"/>
</dbReference>
<evidence type="ECO:0000256" key="3">
    <source>
        <dbReference type="RuleBase" id="RU361235"/>
    </source>
</evidence>
<dbReference type="Proteomes" id="UP001601197">
    <property type="component" value="Unassembled WGS sequence"/>
</dbReference>
<comment type="caution">
    <text evidence="6">The sequence shown here is derived from an EMBL/GenBank/DDBJ whole genome shotgun (WGS) entry which is preliminary data.</text>
</comment>
<feature type="domain" description="Carboxylesterase type B" evidence="5">
    <location>
        <begin position="28"/>
        <end position="528"/>
    </location>
</feature>
<dbReference type="PROSITE" id="PS00122">
    <property type="entry name" value="CARBOXYLESTERASE_B_1"/>
    <property type="match status" value="1"/>
</dbReference>
<dbReference type="EC" id="3.1.1.-" evidence="3"/>
<evidence type="ECO:0000256" key="1">
    <source>
        <dbReference type="ARBA" id="ARBA00005964"/>
    </source>
</evidence>
<evidence type="ECO:0000313" key="6">
    <source>
        <dbReference type="EMBL" id="MFE9170550.1"/>
    </source>
</evidence>
<dbReference type="SUPFAM" id="SSF53474">
    <property type="entry name" value="alpha/beta-Hydrolases"/>
    <property type="match status" value="1"/>
</dbReference>
<feature type="compositionally biased region" description="Low complexity" evidence="4">
    <location>
        <begin position="26"/>
        <end position="35"/>
    </location>
</feature>
<dbReference type="PANTHER" id="PTHR11559">
    <property type="entry name" value="CARBOXYLESTERASE"/>
    <property type="match status" value="1"/>
</dbReference>
<dbReference type="Gene3D" id="3.40.50.1820">
    <property type="entry name" value="alpha/beta hydrolase"/>
    <property type="match status" value="1"/>
</dbReference>
<dbReference type="InterPro" id="IPR050309">
    <property type="entry name" value="Type-B_Carboxylest/Lipase"/>
</dbReference>
<accession>A0ABW6KUD7</accession>
<dbReference type="InterPro" id="IPR019826">
    <property type="entry name" value="Carboxylesterase_B_AS"/>
</dbReference>